<dbReference type="Gene3D" id="3.40.630.30">
    <property type="match status" value="1"/>
</dbReference>
<accession>A0ABU7L3B1</accession>
<sequence>MTAFVVEPTTIDVAGVVELLERAVGGDDRARLDRACARYCAGPAGLTGVFAERSVIGVVGYFHHTDCRGTLRCVELLHIATDPRWERQGVGAALVEWVQAEHPGDPIETETDGDAVGFYRAIGFDVASLGQRYPGVERFRVVLRPNLIR</sequence>
<feature type="domain" description="N-acetyltransferase" evidence="1">
    <location>
        <begin position="3"/>
        <end position="148"/>
    </location>
</feature>
<evidence type="ECO:0000313" key="3">
    <source>
        <dbReference type="Proteomes" id="UP001336020"/>
    </source>
</evidence>
<dbReference type="Proteomes" id="UP001336020">
    <property type="component" value="Unassembled WGS sequence"/>
</dbReference>
<comment type="caution">
    <text evidence="2">The sequence shown here is derived from an EMBL/GenBank/DDBJ whole genome shotgun (WGS) entry which is preliminary data.</text>
</comment>
<dbReference type="EMBL" id="JAUTXY010000001">
    <property type="protein sequence ID" value="MEE2056029.1"/>
    <property type="molecule type" value="Genomic_DNA"/>
</dbReference>
<gene>
    <name evidence="2" type="ORF">Q7514_00615</name>
</gene>
<organism evidence="2 3">
    <name type="scientific">Rhodococcus artemisiae</name>
    <dbReference type="NCBI Taxonomy" id="714159"/>
    <lineage>
        <taxon>Bacteria</taxon>
        <taxon>Bacillati</taxon>
        <taxon>Actinomycetota</taxon>
        <taxon>Actinomycetes</taxon>
        <taxon>Mycobacteriales</taxon>
        <taxon>Nocardiaceae</taxon>
        <taxon>Rhodococcus</taxon>
    </lineage>
</organism>
<dbReference type="InterPro" id="IPR016181">
    <property type="entry name" value="Acyl_CoA_acyltransferase"/>
</dbReference>
<dbReference type="CDD" id="cd04301">
    <property type="entry name" value="NAT_SF"/>
    <property type="match status" value="1"/>
</dbReference>
<dbReference type="RefSeq" id="WP_330131345.1">
    <property type="nucleotide sequence ID" value="NZ_JAUTXY010000001.1"/>
</dbReference>
<dbReference type="SUPFAM" id="SSF55729">
    <property type="entry name" value="Acyl-CoA N-acyltransferases (Nat)"/>
    <property type="match status" value="1"/>
</dbReference>
<protein>
    <submittedName>
        <fullName evidence="2">GNAT family N-acetyltransferase</fullName>
    </submittedName>
</protein>
<evidence type="ECO:0000259" key="1">
    <source>
        <dbReference type="PROSITE" id="PS51186"/>
    </source>
</evidence>
<dbReference type="InterPro" id="IPR000182">
    <property type="entry name" value="GNAT_dom"/>
</dbReference>
<proteinExistence type="predicted"/>
<dbReference type="PROSITE" id="PS51186">
    <property type="entry name" value="GNAT"/>
    <property type="match status" value="1"/>
</dbReference>
<evidence type="ECO:0000313" key="2">
    <source>
        <dbReference type="EMBL" id="MEE2056029.1"/>
    </source>
</evidence>
<name>A0ABU7L3B1_9NOCA</name>
<reference evidence="2 3" key="1">
    <citation type="submission" date="2023-07" db="EMBL/GenBank/DDBJ databases">
        <authorList>
            <person name="Girao M."/>
            <person name="Carvalho M.F."/>
        </authorList>
    </citation>
    <scope>NUCLEOTIDE SEQUENCE [LARGE SCALE GENOMIC DNA]</scope>
    <source>
        <strain evidence="2 3">YIM65754</strain>
    </source>
</reference>
<dbReference type="Pfam" id="PF13508">
    <property type="entry name" value="Acetyltransf_7"/>
    <property type="match status" value="1"/>
</dbReference>
<keyword evidence="3" id="KW-1185">Reference proteome</keyword>